<dbReference type="SUPFAM" id="SSF55486">
    <property type="entry name" value="Metalloproteases ('zincins'), catalytic domain"/>
    <property type="match status" value="1"/>
</dbReference>
<keyword evidence="5" id="KW-1185">Reference proteome</keyword>
<comment type="cofactor">
    <cofactor evidence="2">
        <name>Zn(2+)</name>
        <dbReference type="ChEBI" id="CHEBI:29105"/>
    </cofactor>
    <text evidence="2">Binds 1 zinc ion per subunit.</text>
</comment>
<keyword evidence="1" id="KW-0645">Protease</keyword>
<dbReference type="GO" id="GO:0006508">
    <property type="term" value="P:proteolysis"/>
    <property type="evidence" value="ECO:0007669"/>
    <property type="project" value="UniProtKB-UniRule"/>
</dbReference>
<evidence type="ECO:0000313" key="4">
    <source>
        <dbReference type="EMBL" id="QDS87246.1"/>
    </source>
</evidence>
<keyword evidence="1 4" id="KW-0378">Hydrolase</keyword>
<protein>
    <recommendedName>
        <fullName evidence="1">Metal-dependent carboxypeptidase</fullName>
        <ecNumber evidence="1">3.4.17.19</ecNumber>
    </recommendedName>
</protein>
<evidence type="ECO:0000256" key="1">
    <source>
        <dbReference type="PIRNR" id="PIRNR006615"/>
    </source>
</evidence>
<dbReference type="Pfam" id="PF02074">
    <property type="entry name" value="Peptidase_M32"/>
    <property type="match status" value="1"/>
</dbReference>
<dbReference type="GO" id="GO:0004181">
    <property type="term" value="F:metallocarboxypeptidase activity"/>
    <property type="evidence" value="ECO:0007669"/>
    <property type="project" value="UniProtKB-UniRule"/>
</dbReference>
<dbReference type="InterPro" id="IPR001333">
    <property type="entry name" value="Peptidase_M32_Taq"/>
</dbReference>
<comment type="similarity">
    <text evidence="1">Belongs to the peptidase M32 family.</text>
</comment>
<dbReference type="PANTHER" id="PTHR34217">
    <property type="entry name" value="METAL-DEPENDENT CARBOXYPEPTIDASE"/>
    <property type="match status" value="1"/>
</dbReference>
<dbReference type="KEGG" id="ruv:EC9_14240"/>
<dbReference type="EC" id="3.4.17.19" evidence="1"/>
<dbReference type="PIRSF" id="PIRSF006615">
    <property type="entry name" value="Zn_crbxpep_Taq"/>
    <property type="match status" value="1"/>
</dbReference>
<dbReference type="OrthoDB" id="9772308at2"/>
<feature type="active site" description="Proton donor/acceptor" evidence="3">
    <location>
        <position position="268"/>
    </location>
</feature>
<feature type="binding site" evidence="2">
    <location>
        <position position="297"/>
    </location>
    <ligand>
        <name>Zn(2+)</name>
        <dbReference type="ChEBI" id="CHEBI:29105"/>
        <note>catalytic</note>
    </ligand>
</feature>
<feature type="binding site" evidence="2">
    <location>
        <position position="271"/>
    </location>
    <ligand>
        <name>Zn(2+)</name>
        <dbReference type="ChEBI" id="CHEBI:29105"/>
        <note>catalytic</note>
    </ligand>
</feature>
<dbReference type="RefSeq" id="WP_145343485.1">
    <property type="nucleotide sequence ID" value="NZ_CP036261.1"/>
</dbReference>
<comment type="function">
    <text evidence="1">Broad specificity carboxypetidase that releases amino acids sequentially from the C-terminus, including neutral, aromatic, polar and basic residues.</text>
</comment>
<keyword evidence="1 2" id="KW-0479">Metal-binding</keyword>
<accession>A0A517LX86</accession>
<proteinExistence type="inferred from homology"/>
<keyword evidence="1 4" id="KW-0121">Carboxypeptidase</keyword>
<sequence>MNGNETFDQLAKFTRETALLESISYNLEWDERTYMPTGGRAYRADQVTYLAGMTHRRRTDPQMGDWIAELQQSELASDRHSDAGATIHRIGRDFERACKLPQDLVEALSRATVVGQQRWEDARKADDFAAFLPALEEIIRLKIESAERLADGGNLYDALLDEYEEDARSEQLTEVFRDLRSELVPLVAAIRDSKTQPNTDLLRRNFPVDAQRAFCKQAAEAVGFDFTRGRLDETSHPFCTSLGPSDCRILTRYDAHWFPGALYGTLHEAGHGIYDQGLRGDQFGLPPGTYVSLGIHESQSRMWENMVGRSLPFCQHFYGELQRTFPEALSDFDVNAFHFAVNTVEPSLIRVEADEVTYNLHIIIRFELEQALISGDLKPKDLPDAWNQKYQEYLGITPPNNADGVLQDVHWSAGLLGYFPTYTLGNLIAAQLFDAAGEALGDLDAMFGKGEFTPLRSWLNENIHRHGRVYSPNELVQRATGKPITSQPLVGYLKQKFGALYNL</sequence>
<dbReference type="Gene3D" id="1.10.1370.30">
    <property type="match status" value="1"/>
</dbReference>
<dbReference type="Proteomes" id="UP000319557">
    <property type="component" value="Chromosome"/>
</dbReference>
<feature type="binding site" evidence="2">
    <location>
        <position position="267"/>
    </location>
    <ligand>
        <name>Zn(2+)</name>
        <dbReference type="ChEBI" id="CHEBI:29105"/>
        <note>catalytic</note>
    </ligand>
</feature>
<comment type="catalytic activity">
    <reaction evidence="1">
        <text>Release of a C-terminal amino acid with broad specificity, except for -Pro.</text>
        <dbReference type="EC" id="3.4.17.19"/>
    </reaction>
</comment>
<evidence type="ECO:0000256" key="2">
    <source>
        <dbReference type="PIRSR" id="PIRSR006615-1"/>
    </source>
</evidence>
<keyword evidence="2" id="KW-0862">Zinc</keyword>
<dbReference type="CDD" id="cd06460">
    <property type="entry name" value="M32_Taq"/>
    <property type="match status" value="1"/>
</dbReference>
<dbReference type="GO" id="GO:0046872">
    <property type="term" value="F:metal ion binding"/>
    <property type="evidence" value="ECO:0007669"/>
    <property type="project" value="UniProtKB-KW"/>
</dbReference>
<reference evidence="4 5" key="1">
    <citation type="submission" date="2019-02" db="EMBL/GenBank/DDBJ databases">
        <title>Deep-cultivation of Planctomycetes and their phenomic and genomic characterization uncovers novel biology.</title>
        <authorList>
            <person name="Wiegand S."/>
            <person name="Jogler M."/>
            <person name="Boedeker C."/>
            <person name="Pinto D."/>
            <person name="Vollmers J."/>
            <person name="Rivas-Marin E."/>
            <person name="Kohn T."/>
            <person name="Peeters S.H."/>
            <person name="Heuer A."/>
            <person name="Rast P."/>
            <person name="Oberbeckmann S."/>
            <person name="Bunk B."/>
            <person name="Jeske O."/>
            <person name="Meyerdierks A."/>
            <person name="Storesund J.E."/>
            <person name="Kallscheuer N."/>
            <person name="Luecker S."/>
            <person name="Lage O.M."/>
            <person name="Pohl T."/>
            <person name="Merkel B.J."/>
            <person name="Hornburger P."/>
            <person name="Mueller R.-W."/>
            <person name="Bruemmer F."/>
            <person name="Labrenz M."/>
            <person name="Spormann A.M."/>
            <person name="Op den Camp H."/>
            <person name="Overmann J."/>
            <person name="Amann R."/>
            <person name="Jetten M.S.M."/>
            <person name="Mascher T."/>
            <person name="Medema M.H."/>
            <person name="Devos D.P."/>
            <person name="Kaster A.-K."/>
            <person name="Ovreas L."/>
            <person name="Rohde M."/>
            <person name="Galperin M.Y."/>
            <person name="Jogler C."/>
        </authorList>
    </citation>
    <scope>NUCLEOTIDE SEQUENCE [LARGE SCALE GENOMIC DNA]</scope>
    <source>
        <strain evidence="4 5">EC9</strain>
    </source>
</reference>
<name>A0A517LX86_9BACT</name>
<evidence type="ECO:0000313" key="5">
    <source>
        <dbReference type="Proteomes" id="UP000319557"/>
    </source>
</evidence>
<keyword evidence="1" id="KW-0482">Metalloprotease</keyword>
<dbReference type="PANTHER" id="PTHR34217:SF1">
    <property type="entry name" value="CARBOXYPEPTIDASE 1"/>
    <property type="match status" value="1"/>
</dbReference>
<dbReference type="PRINTS" id="PR00998">
    <property type="entry name" value="CRBOXYPTASET"/>
</dbReference>
<dbReference type="PROSITE" id="PS52034">
    <property type="entry name" value="PEPTIDASE_M32"/>
    <property type="match status" value="1"/>
</dbReference>
<dbReference type="AlphaFoldDB" id="A0A517LX86"/>
<dbReference type="EMBL" id="CP036261">
    <property type="protein sequence ID" value="QDS87246.1"/>
    <property type="molecule type" value="Genomic_DNA"/>
</dbReference>
<organism evidence="4 5">
    <name type="scientific">Rosistilla ulvae</name>
    <dbReference type="NCBI Taxonomy" id="1930277"/>
    <lineage>
        <taxon>Bacteria</taxon>
        <taxon>Pseudomonadati</taxon>
        <taxon>Planctomycetota</taxon>
        <taxon>Planctomycetia</taxon>
        <taxon>Pirellulales</taxon>
        <taxon>Pirellulaceae</taxon>
        <taxon>Rosistilla</taxon>
    </lineage>
</organism>
<evidence type="ECO:0000256" key="3">
    <source>
        <dbReference type="PIRSR" id="PIRSR006615-2"/>
    </source>
</evidence>
<gene>
    <name evidence="4" type="ORF">EC9_14240</name>
</gene>